<dbReference type="InterPro" id="IPR005845">
    <property type="entry name" value="A-D-PHexomutase_a/b/a-II"/>
</dbReference>
<dbReference type="InterPro" id="IPR016066">
    <property type="entry name" value="A-D-PHexomutase_CS"/>
</dbReference>
<dbReference type="Pfam" id="PF02878">
    <property type="entry name" value="PGM_PMM_I"/>
    <property type="match status" value="1"/>
</dbReference>
<keyword evidence="4 7" id="KW-0479">Metal-binding</keyword>
<evidence type="ECO:0000313" key="12">
    <source>
        <dbReference type="EMBL" id="RIE09617.1"/>
    </source>
</evidence>
<dbReference type="EMBL" id="QXIT01000046">
    <property type="protein sequence ID" value="RIE09617.1"/>
    <property type="molecule type" value="Genomic_DNA"/>
</dbReference>
<evidence type="ECO:0000259" key="11">
    <source>
        <dbReference type="Pfam" id="PF02880"/>
    </source>
</evidence>
<gene>
    <name evidence="13" type="ORF">SMC5_02555</name>
    <name evidence="12" type="ORF">SMC6_02420</name>
</gene>
<dbReference type="InterPro" id="IPR036900">
    <property type="entry name" value="A-D-PHexomutase_C_sf"/>
</dbReference>
<dbReference type="Pfam" id="PF00408">
    <property type="entry name" value="PGM_PMM_IV"/>
    <property type="match status" value="1"/>
</dbReference>
<dbReference type="CDD" id="cd03089">
    <property type="entry name" value="PMM_PGM"/>
    <property type="match status" value="1"/>
</dbReference>
<accession>A0A398DB47</accession>
<dbReference type="InterPro" id="IPR005841">
    <property type="entry name" value="Alpha-D-phosphohexomutase_SF"/>
</dbReference>
<dbReference type="Pfam" id="PF02880">
    <property type="entry name" value="PGM_PMM_III"/>
    <property type="match status" value="1"/>
</dbReference>
<dbReference type="GO" id="GO:0005975">
    <property type="term" value="P:carbohydrate metabolic process"/>
    <property type="evidence" value="ECO:0007669"/>
    <property type="project" value="InterPro"/>
</dbReference>
<comment type="similarity">
    <text evidence="2 7">Belongs to the phosphohexose mutase family.</text>
</comment>
<dbReference type="InterPro" id="IPR016055">
    <property type="entry name" value="A-D-PHexomutase_a/b/a-I/II/III"/>
</dbReference>
<dbReference type="EMBL" id="QXIU01000068">
    <property type="protein sequence ID" value="RIE13587.1"/>
    <property type="molecule type" value="Genomic_DNA"/>
</dbReference>
<dbReference type="InterPro" id="IPR005844">
    <property type="entry name" value="A-D-PHexomutase_a/b/a-I"/>
</dbReference>
<name>A0A398DB47_9BACT</name>
<dbReference type="GO" id="GO:0016868">
    <property type="term" value="F:intramolecular phosphotransferase activity"/>
    <property type="evidence" value="ECO:0007669"/>
    <property type="project" value="InterPro"/>
</dbReference>
<evidence type="ECO:0000256" key="3">
    <source>
        <dbReference type="ARBA" id="ARBA00022553"/>
    </source>
</evidence>
<evidence type="ECO:0000313" key="13">
    <source>
        <dbReference type="EMBL" id="RIE13587.1"/>
    </source>
</evidence>
<dbReference type="PRINTS" id="PR00509">
    <property type="entry name" value="PGMPMM"/>
</dbReference>
<keyword evidence="14" id="KW-1185">Reference proteome</keyword>
<dbReference type="PANTHER" id="PTHR43771:SF2">
    <property type="entry name" value="PHOSPHOMANNOMUTASE_PHOSPHOGLUCOMUTASE"/>
    <property type="match status" value="1"/>
</dbReference>
<keyword evidence="3" id="KW-0597">Phosphoprotein</keyword>
<evidence type="ECO:0000256" key="6">
    <source>
        <dbReference type="ARBA" id="ARBA00023235"/>
    </source>
</evidence>
<keyword evidence="6" id="KW-0413">Isomerase</keyword>
<dbReference type="Gene3D" id="3.40.120.10">
    <property type="entry name" value="Alpha-D-Glucose-1,6-Bisphosphate, subunit A, domain 3"/>
    <property type="match status" value="3"/>
</dbReference>
<proteinExistence type="inferred from homology"/>
<evidence type="ECO:0000256" key="4">
    <source>
        <dbReference type="ARBA" id="ARBA00022723"/>
    </source>
</evidence>
<feature type="domain" description="Alpha-D-phosphohexomutase alpha/beta/alpha" evidence="11">
    <location>
        <begin position="264"/>
        <end position="363"/>
    </location>
</feature>
<feature type="domain" description="Alpha-D-phosphohexomutase C-terminal" evidence="8">
    <location>
        <begin position="415"/>
        <end position="470"/>
    </location>
</feature>
<evidence type="ECO:0000313" key="15">
    <source>
        <dbReference type="Proteomes" id="UP000266489"/>
    </source>
</evidence>
<evidence type="ECO:0000256" key="1">
    <source>
        <dbReference type="ARBA" id="ARBA00001946"/>
    </source>
</evidence>
<dbReference type="GO" id="GO:0000287">
    <property type="term" value="F:magnesium ion binding"/>
    <property type="evidence" value="ECO:0007669"/>
    <property type="project" value="InterPro"/>
</dbReference>
<evidence type="ECO:0000313" key="14">
    <source>
        <dbReference type="Proteomes" id="UP000266260"/>
    </source>
</evidence>
<dbReference type="SUPFAM" id="SSF55957">
    <property type="entry name" value="Phosphoglucomutase, C-terminal domain"/>
    <property type="match status" value="1"/>
</dbReference>
<sequence>MAFDRSMFRMYDIRGEVGKELTPEVARRIGQAYVHLVRQRTGATSLTFAVGRDVRPSSEDLADALIDGMTSQGGDVVDIGIVPTPALYYALFSLHVDGGMMITGSHNPPQYNGFKVAIGQETLYGDDIQRIADLAEICYPIASHVGSVSHLDLLSKYRDELVDQFGHGPLGAAGKPRLKVVIDCANGCAGLVVPALMKKLHIDAVFMYPEPDGTFPNHHPDPARLDTLEGLRKRVLAERADFGLAYDGDVDRIGAVDENGDVVWGDKLTYIYAADIIAHWKGPGKAKVIGEVKCSKTLFDGVEKLGGMAIMSPTGHSLIKKKMREEKAQLAGEMSGHMFFADRYYGYDDAIYATLRLLEIVSNGLRADPKFVFSDLLRALPPMVASPEIRRPCREEDKDHLVHGFVDAFRRKFPQMAHSIVKVVTIDGARVEWADGWGLVRSSNTEPLLVLRFEAKTQERVDQLKKAFDETLASLATP</sequence>
<evidence type="ECO:0000259" key="9">
    <source>
        <dbReference type="Pfam" id="PF02878"/>
    </source>
</evidence>
<dbReference type="Proteomes" id="UP000266489">
    <property type="component" value="Unassembled WGS sequence"/>
</dbReference>
<evidence type="ECO:0000256" key="2">
    <source>
        <dbReference type="ARBA" id="ARBA00010231"/>
    </source>
</evidence>
<dbReference type="InterPro" id="IPR005846">
    <property type="entry name" value="A-D-PHexomutase_a/b/a-III"/>
</dbReference>
<evidence type="ECO:0000256" key="7">
    <source>
        <dbReference type="RuleBase" id="RU004326"/>
    </source>
</evidence>
<dbReference type="PANTHER" id="PTHR43771">
    <property type="entry name" value="PHOSPHOMANNOMUTASE"/>
    <property type="match status" value="1"/>
</dbReference>
<evidence type="ECO:0000256" key="5">
    <source>
        <dbReference type="ARBA" id="ARBA00022842"/>
    </source>
</evidence>
<dbReference type="SUPFAM" id="SSF53738">
    <property type="entry name" value="Phosphoglucomutase, first 3 domains"/>
    <property type="match status" value="3"/>
</dbReference>
<dbReference type="OrthoDB" id="9806956at2"/>
<dbReference type="Proteomes" id="UP000266260">
    <property type="component" value="Unassembled WGS sequence"/>
</dbReference>
<dbReference type="PROSITE" id="PS00710">
    <property type="entry name" value="PGM_PMM"/>
    <property type="match status" value="1"/>
</dbReference>
<dbReference type="Pfam" id="PF02879">
    <property type="entry name" value="PGM_PMM_II"/>
    <property type="match status" value="1"/>
</dbReference>
<accession>A0A398DNC1</accession>
<evidence type="ECO:0000259" key="8">
    <source>
        <dbReference type="Pfam" id="PF00408"/>
    </source>
</evidence>
<reference evidence="14 15" key="1">
    <citation type="submission" date="2018-09" db="EMBL/GenBank/DDBJ databases">
        <title>Discovery and Ecogenomic Context for Candidatus Cryosericales, a Global Caldiserica Order Active in Thawing Permafrost.</title>
        <authorList>
            <person name="Martinez M.A."/>
            <person name="Woodcroft B.J."/>
            <person name="Ignacio Espinoza J.C."/>
            <person name="Zayed A."/>
            <person name="Singleton C.M."/>
            <person name="Boyd J."/>
            <person name="Li Y.-F."/>
            <person name="Purvine S."/>
            <person name="Maughan H."/>
            <person name="Hodgkins S.B."/>
            <person name="Anderson D."/>
            <person name="Sederholm M."/>
            <person name="Temperton B."/>
            <person name="Saleska S.R."/>
            <person name="Tyson G.W."/>
            <person name="Rich V.I."/>
        </authorList>
    </citation>
    <scope>NUCLEOTIDE SEQUENCE [LARGE SCALE GENOMIC DNA]</scope>
    <source>
        <strain evidence="13 15">SMC5</strain>
        <strain evidence="12 14">SMC6</strain>
    </source>
</reference>
<dbReference type="InterPro" id="IPR005843">
    <property type="entry name" value="A-D-PHexomutase_C"/>
</dbReference>
<comment type="caution">
    <text evidence="12">The sequence shown here is derived from an EMBL/GenBank/DDBJ whole genome shotgun (WGS) entry which is preliminary data.</text>
</comment>
<comment type="cofactor">
    <cofactor evidence="1">
        <name>Mg(2+)</name>
        <dbReference type="ChEBI" id="CHEBI:18420"/>
    </cofactor>
</comment>
<dbReference type="Gene3D" id="3.30.310.50">
    <property type="entry name" value="Alpha-D-phosphohexomutase, C-terminal domain"/>
    <property type="match status" value="1"/>
</dbReference>
<protein>
    <submittedName>
        <fullName evidence="12">Phosphomannomutase/phosphoglucomutase</fullName>
    </submittedName>
</protein>
<keyword evidence="5 7" id="KW-0460">Magnesium</keyword>
<dbReference type="AlphaFoldDB" id="A0A398DB47"/>
<evidence type="ECO:0000259" key="10">
    <source>
        <dbReference type="Pfam" id="PF02879"/>
    </source>
</evidence>
<feature type="domain" description="Alpha-D-phosphohexomutase alpha/beta/alpha" evidence="9">
    <location>
        <begin position="6"/>
        <end position="132"/>
    </location>
</feature>
<feature type="domain" description="Alpha-D-phosphohexomutase alpha/beta/alpha" evidence="10">
    <location>
        <begin position="156"/>
        <end position="260"/>
    </location>
</feature>
<dbReference type="RefSeq" id="WP_119119460.1">
    <property type="nucleotide sequence ID" value="NZ_QXIT01000046.1"/>
</dbReference>
<organism evidence="12 14">
    <name type="scientific">Candidatus Cryosericum odellii</name>
    <dbReference type="NCBI Taxonomy" id="2290917"/>
    <lineage>
        <taxon>Bacteria</taxon>
        <taxon>Pseudomonadati</taxon>
        <taxon>Caldisericota/Cryosericota group</taxon>
        <taxon>Candidatus Cryosericota</taxon>
        <taxon>Candidatus Cryosericia</taxon>
        <taxon>Candidatus Cryosericales</taxon>
        <taxon>Candidatus Cryosericaceae</taxon>
        <taxon>Candidatus Cryosericum</taxon>
    </lineage>
</organism>